<sequence>MNSTDVLADAFGRIPDLLARALDGLDGEDGHAVLTRRVDPAANTLAWLAWHTGREQDAQLAALAGTPEVWVSDGWAARAALPFPDSEMGYGHTAEQVALVDVPVDLLLGYADAVHRAARTYLDLLTDEDLDVVVDDSWDPPVTLGVRLVSVVGDALEHAGQAAFLRGVLDRTA</sequence>
<keyword evidence="2" id="KW-1185">Reference proteome</keyword>
<dbReference type="InterPro" id="IPR007061">
    <property type="entry name" value="MST-like"/>
</dbReference>
<organism evidence="1 2">
    <name type="scientific">Miniimonas arenae</name>
    <dbReference type="NCBI Taxonomy" id="676201"/>
    <lineage>
        <taxon>Bacteria</taxon>
        <taxon>Bacillati</taxon>
        <taxon>Actinomycetota</taxon>
        <taxon>Actinomycetes</taxon>
        <taxon>Micrococcales</taxon>
        <taxon>Beutenbergiaceae</taxon>
        <taxon>Miniimonas</taxon>
    </lineage>
</organism>
<dbReference type="Pfam" id="PF04978">
    <property type="entry name" value="MST"/>
    <property type="match status" value="1"/>
</dbReference>
<reference evidence="1 2" key="1">
    <citation type="submission" date="2019-06" db="EMBL/GenBank/DDBJ databases">
        <title>Draft genome sequence of Miniimonas arenae KCTC 19750T isolated from sea sand.</title>
        <authorList>
            <person name="Park S.-J."/>
        </authorList>
    </citation>
    <scope>NUCLEOTIDE SEQUENCE [LARGE SCALE GENOMIC DNA]</scope>
    <source>
        <strain evidence="1 2">KCTC 19750</strain>
    </source>
</reference>
<evidence type="ECO:0000313" key="1">
    <source>
        <dbReference type="EMBL" id="TNU75116.1"/>
    </source>
</evidence>
<dbReference type="EMBL" id="VENP01000016">
    <property type="protein sequence ID" value="TNU75116.1"/>
    <property type="molecule type" value="Genomic_DNA"/>
</dbReference>
<protein>
    <submittedName>
        <fullName evidence="1">DUF664 domain-containing protein</fullName>
    </submittedName>
</protein>
<accession>A0A5C5BE99</accession>
<dbReference type="NCBIfam" id="NF047843">
    <property type="entry name" value="MST_Rv0443"/>
    <property type="match status" value="1"/>
</dbReference>
<dbReference type="SUPFAM" id="SSF109854">
    <property type="entry name" value="DinB/YfiT-like putative metalloenzymes"/>
    <property type="match status" value="1"/>
</dbReference>
<dbReference type="AlphaFoldDB" id="A0A5C5BE99"/>
<dbReference type="OrthoDB" id="2363925at2"/>
<dbReference type="Gene3D" id="1.20.120.450">
    <property type="entry name" value="dinb family like domain"/>
    <property type="match status" value="1"/>
</dbReference>
<dbReference type="RefSeq" id="WP_139986493.1">
    <property type="nucleotide sequence ID" value="NZ_VENP01000016.1"/>
</dbReference>
<proteinExistence type="predicted"/>
<name>A0A5C5BE99_9MICO</name>
<evidence type="ECO:0000313" key="2">
    <source>
        <dbReference type="Proteomes" id="UP000313849"/>
    </source>
</evidence>
<dbReference type="InterPro" id="IPR034660">
    <property type="entry name" value="DinB/YfiT-like"/>
</dbReference>
<comment type="caution">
    <text evidence="1">The sequence shown here is derived from an EMBL/GenBank/DDBJ whole genome shotgun (WGS) entry which is preliminary data.</text>
</comment>
<dbReference type="Proteomes" id="UP000313849">
    <property type="component" value="Unassembled WGS sequence"/>
</dbReference>
<gene>
    <name evidence="1" type="ORF">FH969_06155</name>
</gene>